<evidence type="ECO:0000256" key="5">
    <source>
        <dbReference type="ARBA" id="ARBA00022989"/>
    </source>
</evidence>
<dbReference type="PROSITE" id="PS50928">
    <property type="entry name" value="ABC_TM1"/>
    <property type="match status" value="1"/>
</dbReference>
<evidence type="ECO:0000256" key="6">
    <source>
        <dbReference type="ARBA" id="ARBA00023136"/>
    </source>
</evidence>
<evidence type="ECO:0000313" key="9">
    <source>
        <dbReference type="EMBL" id="MCF4123542.1"/>
    </source>
</evidence>
<comment type="similarity">
    <text evidence="7">Belongs to the binding-protein-dependent transport system permease family.</text>
</comment>
<keyword evidence="4 7" id="KW-0812">Transmembrane</keyword>
<dbReference type="CDD" id="cd06261">
    <property type="entry name" value="TM_PBP2"/>
    <property type="match status" value="1"/>
</dbReference>
<feature type="transmembrane region" description="Helical" evidence="7">
    <location>
        <begin position="180"/>
        <end position="198"/>
    </location>
</feature>
<protein>
    <submittedName>
        <fullName evidence="9">ABC transporter permease subunit</fullName>
    </submittedName>
</protein>
<evidence type="ECO:0000256" key="2">
    <source>
        <dbReference type="ARBA" id="ARBA00022448"/>
    </source>
</evidence>
<dbReference type="GO" id="GO:0055085">
    <property type="term" value="P:transmembrane transport"/>
    <property type="evidence" value="ECO:0007669"/>
    <property type="project" value="InterPro"/>
</dbReference>
<dbReference type="Proteomes" id="UP001165405">
    <property type="component" value="Unassembled WGS sequence"/>
</dbReference>
<organism evidence="9 10">
    <name type="scientific">Antribacter soli</name>
    <dbReference type="NCBI Taxonomy" id="2910976"/>
    <lineage>
        <taxon>Bacteria</taxon>
        <taxon>Bacillati</taxon>
        <taxon>Actinomycetota</taxon>
        <taxon>Actinomycetes</taxon>
        <taxon>Micrococcales</taxon>
        <taxon>Promicromonosporaceae</taxon>
        <taxon>Antribacter</taxon>
    </lineage>
</organism>
<keyword evidence="3" id="KW-1003">Cell membrane</keyword>
<feature type="domain" description="ABC transmembrane type-1" evidence="8">
    <location>
        <begin position="82"/>
        <end position="266"/>
    </location>
</feature>
<feature type="transmembrane region" description="Helical" evidence="7">
    <location>
        <begin position="31"/>
        <end position="53"/>
    </location>
</feature>
<dbReference type="InterPro" id="IPR000515">
    <property type="entry name" value="MetI-like"/>
</dbReference>
<feature type="transmembrane region" description="Helical" evidence="7">
    <location>
        <begin position="247"/>
        <end position="269"/>
    </location>
</feature>
<dbReference type="InterPro" id="IPR035906">
    <property type="entry name" value="MetI-like_sf"/>
</dbReference>
<accession>A0AA41UBA0</accession>
<feature type="transmembrane region" description="Helical" evidence="7">
    <location>
        <begin position="126"/>
        <end position="144"/>
    </location>
</feature>
<keyword evidence="10" id="KW-1185">Reference proteome</keyword>
<name>A0AA41UBA0_9MICO</name>
<keyword evidence="5 7" id="KW-1133">Transmembrane helix</keyword>
<evidence type="ECO:0000256" key="7">
    <source>
        <dbReference type="RuleBase" id="RU363032"/>
    </source>
</evidence>
<keyword evidence="6 7" id="KW-0472">Membrane</keyword>
<evidence type="ECO:0000259" key="8">
    <source>
        <dbReference type="PROSITE" id="PS50928"/>
    </source>
</evidence>
<gene>
    <name evidence="9" type="ORF">L1785_21470</name>
</gene>
<sequence>MIGVTTSVSTAVGQRVRPGTGRAVLSGVSRALGTGLLMLAIVAVVWVVSVLVVDNAFVAKGPLDVAEYLFDKDDSAQTRATILDALGVTLGDAAIGFVAGMLVATLAAALIVLSKPVEATVMPVALILRAVPLIALTPVIRLLFTDTFTRLAVISGIVVLFPALVNIVQGLRSVTPQMRDVVHVYGGGAWSVLLRVAFPSALPALFASVRISVPGAITGALLAEWLVTGEGIGSLVVNAAGQSQNNLVWACVIVVTVVSLALYTVAQVIESLVLARYGQR</sequence>
<reference evidence="9" key="1">
    <citation type="submission" date="2022-01" db="EMBL/GenBank/DDBJ databases">
        <title>Antribacter sp. nov., isolated from Guizhou of China.</title>
        <authorList>
            <person name="Chengliang C."/>
            <person name="Ya Z."/>
        </authorList>
    </citation>
    <scope>NUCLEOTIDE SEQUENCE</scope>
    <source>
        <strain evidence="9">KLBMP 9083</strain>
    </source>
</reference>
<evidence type="ECO:0000256" key="3">
    <source>
        <dbReference type="ARBA" id="ARBA00022475"/>
    </source>
</evidence>
<dbReference type="AlphaFoldDB" id="A0AA41UBA0"/>
<dbReference type="SUPFAM" id="SSF161098">
    <property type="entry name" value="MetI-like"/>
    <property type="match status" value="1"/>
</dbReference>
<dbReference type="RefSeq" id="WP_236091294.1">
    <property type="nucleotide sequence ID" value="NZ_JAKGSG010000063.1"/>
</dbReference>
<dbReference type="EMBL" id="JAKGSG010000063">
    <property type="protein sequence ID" value="MCF4123542.1"/>
    <property type="molecule type" value="Genomic_DNA"/>
</dbReference>
<feature type="transmembrane region" description="Helical" evidence="7">
    <location>
        <begin position="150"/>
        <end position="168"/>
    </location>
</feature>
<feature type="transmembrane region" description="Helical" evidence="7">
    <location>
        <begin position="93"/>
        <end position="114"/>
    </location>
</feature>
<dbReference type="Gene3D" id="1.10.3720.10">
    <property type="entry name" value="MetI-like"/>
    <property type="match status" value="1"/>
</dbReference>
<dbReference type="PANTHER" id="PTHR30151">
    <property type="entry name" value="ALKANE SULFONATE ABC TRANSPORTER-RELATED, MEMBRANE SUBUNIT"/>
    <property type="match status" value="1"/>
</dbReference>
<comment type="subcellular location">
    <subcellularLocation>
        <location evidence="1 7">Cell membrane</location>
        <topology evidence="1 7">Multi-pass membrane protein</topology>
    </subcellularLocation>
</comment>
<dbReference type="PANTHER" id="PTHR30151:SF20">
    <property type="entry name" value="ABC TRANSPORTER PERMEASE PROTEIN HI_0355-RELATED"/>
    <property type="match status" value="1"/>
</dbReference>
<evidence type="ECO:0000256" key="1">
    <source>
        <dbReference type="ARBA" id="ARBA00004651"/>
    </source>
</evidence>
<evidence type="ECO:0000256" key="4">
    <source>
        <dbReference type="ARBA" id="ARBA00022692"/>
    </source>
</evidence>
<comment type="caution">
    <text evidence="9">The sequence shown here is derived from an EMBL/GenBank/DDBJ whole genome shotgun (WGS) entry which is preliminary data.</text>
</comment>
<keyword evidence="2 7" id="KW-0813">Transport</keyword>
<evidence type="ECO:0000313" key="10">
    <source>
        <dbReference type="Proteomes" id="UP001165405"/>
    </source>
</evidence>
<feature type="transmembrane region" description="Helical" evidence="7">
    <location>
        <begin position="204"/>
        <end position="227"/>
    </location>
</feature>
<dbReference type="GO" id="GO:0005886">
    <property type="term" value="C:plasma membrane"/>
    <property type="evidence" value="ECO:0007669"/>
    <property type="project" value="UniProtKB-SubCell"/>
</dbReference>
<proteinExistence type="inferred from homology"/>
<dbReference type="Pfam" id="PF00528">
    <property type="entry name" value="BPD_transp_1"/>
    <property type="match status" value="1"/>
</dbReference>